<evidence type="ECO:0000256" key="2">
    <source>
        <dbReference type="ARBA" id="ARBA00004317"/>
    </source>
</evidence>
<keyword evidence="8" id="KW-0539">Nucleus</keyword>
<evidence type="ECO:0000313" key="15">
    <source>
        <dbReference type="Proteomes" id="UP000196158"/>
    </source>
</evidence>
<feature type="region of interest" description="Disordered" evidence="12">
    <location>
        <begin position="1"/>
        <end position="109"/>
    </location>
</feature>
<keyword evidence="5" id="KW-0963">Cytoplasm</keyword>
<dbReference type="Proteomes" id="UP000196158">
    <property type="component" value="Unassembled WGS sequence"/>
</dbReference>
<evidence type="ECO:0000256" key="9">
    <source>
        <dbReference type="ARBA" id="ARBA00025064"/>
    </source>
</evidence>
<name>A0A1X7R365_9SACH</name>
<dbReference type="Pfam" id="PF18520">
    <property type="entry name" value="Spc110_C"/>
    <property type="match status" value="1"/>
</dbReference>
<evidence type="ECO:0000313" key="14">
    <source>
        <dbReference type="EMBL" id="SMN19686.1"/>
    </source>
</evidence>
<protein>
    <recommendedName>
        <fullName evidence="4">Spindle pole body component 110</fullName>
    </recommendedName>
    <alternativeName>
        <fullName evidence="10">Spindle pole body spacer protein SPC110</fullName>
    </alternativeName>
</protein>
<dbReference type="AlphaFoldDB" id="A0A1X7R365"/>
<feature type="coiled-coil region" evidence="11">
    <location>
        <begin position="231"/>
        <end position="496"/>
    </location>
</feature>
<dbReference type="Gene3D" id="1.20.58.60">
    <property type="match status" value="1"/>
</dbReference>
<feature type="domain" description="Spindle pole body component 110 C-terminal" evidence="13">
    <location>
        <begin position="983"/>
        <end position="1032"/>
    </location>
</feature>
<feature type="region of interest" description="Disordered" evidence="12">
    <location>
        <begin position="949"/>
        <end position="977"/>
    </location>
</feature>
<feature type="coiled-coil region" evidence="11">
    <location>
        <begin position="736"/>
        <end position="861"/>
    </location>
</feature>
<evidence type="ECO:0000256" key="7">
    <source>
        <dbReference type="ARBA" id="ARBA00023212"/>
    </source>
</evidence>
<gene>
    <name evidence="14" type="ORF">KASA_0O02574G</name>
</gene>
<evidence type="ECO:0000256" key="10">
    <source>
        <dbReference type="ARBA" id="ARBA00032118"/>
    </source>
</evidence>
<evidence type="ECO:0000259" key="13">
    <source>
        <dbReference type="Pfam" id="PF18520"/>
    </source>
</evidence>
<feature type="compositionally biased region" description="Acidic residues" evidence="12">
    <location>
        <begin position="46"/>
        <end position="60"/>
    </location>
</feature>
<dbReference type="Gene3D" id="6.10.310.10">
    <property type="match status" value="1"/>
</dbReference>
<proteinExistence type="inferred from homology"/>
<evidence type="ECO:0000256" key="3">
    <source>
        <dbReference type="ARBA" id="ARBA00005853"/>
    </source>
</evidence>
<dbReference type="PANTHER" id="PTHR45615">
    <property type="entry name" value="MYOSIN HEAVY CHAIN, NON-MUSCLE"/>
    <property type="match status" value="1"/>
</dbReference>
<evidence type="ECO:0000256" key="4">
    <source>
        <dbReference type="ARBA" id="ARBA00016285"/>
    </source>
</evidence>
<dbReference type="PANTHER" id="PTHR45615:SF80">
    <property type="entry name" value="GRIP DOMAIN-CONTAINING PROTEIN"/>
    <property type="match status" value="1"/>
</dbReference>
<evidence type="ECO:0000256" key="12">
    <source>
        <dbReference type="SAM" id="MobiDB-lite"/>
    </source>
</evidence>
<keyword evidence="15" id="KW-1185">Reference proteome</keyword>
<dbReference type="InterPro" id="IPR040593">
    <property type="entry name" value="Spc110_C"/>
</dbReference>
<dbReference type="GO" id="GO:0005634">
    <property type="term" value="C:nucleus"/>
    <property type="evidence" value="ECO:0007669"/>
    <property type="project" value="UniProtKB-SubCell"/>
</dbReference>
<dbReference type="GO" id="GO:0005816">
    <property type="term" value="C:spindle pole body"/>
    <property type="evidence" value="ECO:0007669"/>
    <property type="project" value="UniProtKB-SubCell"/>
</dbReference>
<comment type="subcellular location">
    <subcellularLocation>
        <location evidence="2">Cytoplasm</location>
        <location evidence="2">Cytoskeleton</location>
        <location evidence="2">Microtubule organizing center</location>
        <location evidence="2">Spindle pole body</location>
    </subcellularLocation>
    <subcellularLocation>
        <location evidence="1">Nucleus</location>
    </subcellularLocation>
</comment>
<evidence type="ECO:0000256" key="1">
    <source>
        <dbReference type="ARBA" id="ARBA00004123"/>
    </source>
</evidence>
<evidence type="ECO:0000256" key="5">
    <source>
        <dbReference type="ARBA" id="ARBA00022490"/>
    </source>
</evidence>
<keyword evidence="6 11" id="KW-0175">Coiled coil</keyword>
<comment type="function">
    <text evidence="9">Component of the spindle pole body (SPB) required for the proper execution of spindle pole body (SPB) duplication. Potential role in cross-linking filaments or anchoring other molecules. It is essential for growth.</text>
</comment>
<dbReference type="EMBL" id="FXLY01000004">
    <property type="protein sequence ID" value="SMN19686.1"/>
    <property type="molecule type" value="Genomic_DNA"/>
</dbReference>
<feature type="compositionally biased region" description="Low complexity" evidence="12">
    <location>
        <begin position="951"/>
        <end position="963"/>
    </location>
</feature>
<feature type="compositionally biased region" description="Polar residues" evidence="12">
    <location>
        <begin position="78"/>
        <end position="92"/>
    </location>
</feature>
<evidence type="ECO:0000256" key="8">
    <source>
        <dbReference type="ARBA" id="ARBA00023242"/>
    </source>
</evidence>
<feature type="coiled-coil region" evidence="11">
    <location>
        <begin position="524"/>
        <end position="710"/>
    </location>
</feature>
<evidence type="ECO:0000256" key="11">
    <source>
        <dbReference type="SAM" id="Coils"/>
    </source>
</evidence>
<evidence type="ECO:0000256" key="6">
    <source>
        <dbReference type="ARBA" id="ARBA00023054"/>
    </source>
</evidence>
<comment type="similarity">
    <text evidence="3">Belongs to the SPC110 family.</text>
</comment>
<dbReference type="OrthoDB" id="10255522at2759"/>
<reference evidence="14 15" key="1">
    <citation type="submission" date="2017-04" db="EMBL/GenBank/DDBJ databases">
        <authorList>
            <person name="Afonso C.L."/>
            <person name="Miller P.J."/>
            <person name="Scott M.A."/>
            <person name="Spackman E."/>
            <person name="Goraichik I."/>
            <person name="Dimitrov K.M."/>
            <person name="Suarez D.L."/>
            <person name="Swayne D.E."/>
        </authorList>
    </citation>
    <scope>NUCLEOTIDE SEQUENCE [LARGE SCALE GENOMIC DNA]</scope>
</reference>
<keyword evidence="7" id="KW-0206">Cytoskeleton</keyword>
<accession>A0A1X7R365</accession>
<feature type="compositionally biased region" description="Polar residues" evidence="12">
    <location>
        <begin position="1"/>
        <end position="13"/>
    </location>
</feature>
<sequence length="1034" mass="121425">MSNTAINSKNSEFTPIGYLSNKRRKLSNDKDELKSPSSKYIASGDNDAELSFDENLEDPGDDHIPSRKAPRSADDDTINSNNLFTENSQFDNDTLPEIPDITKTNNVSTSGYNMEQYPKNLLSNLNNATMSEPIKEQQEMTKLLLSGKRLSNAQINFFLQYLKNSNIFGNNNNNKNSNNSLMGDSGADQERYNALYADYQVLQRKYSDLADSNTQMNDDNDDTNNVEIPDHSECELKQKQLEDTIEGCQKELKILKEQHQKKIQDLKKQNEKLNVDIETQRATTEDQKLDNDSNLRKLRETIHKLEDEAQLLERKYKTKINDLENQLLDLKNGQKHSVSELENQLHSKDLKMSTFESQLKDLTEQKNMTSQKLATVTKELDDKTQEFDQYKSQMNKKLSTEELNDKELHDNNKKIIQKYEKEIETLSKTKDDIEKELQEYKAKLIKTEKNLSVFQEKHSIEVKYLHDSLDKLNEDSKETSENITKLREQISNKDKEISQNVFMIKRLKEKIQLLETNTSPTERHTNLVKELDDKLEEIDQLKKKVNHLETSKNDQIEELGIANSKLSLLNKQLKEANDELKTTQELLEAMKKDANNKQATLDETNRLVETLQKSLKSAPSGNDSTLIDLRQKFKEQQEKLKLAETTNKKLHDQIIQGTVNSVNEVNKDIEEKNERIKDLENNVDIYKQRLKTMEGRIKNYEDLLEELKDPHNEALNHQMDEIKKLTQMLQTRNKEMHNLDLQIVGLKNSNKLLQKEMIENSVHMETLNEQDKQINTLELNIEKLKRECNELKKMNKEQINQIEDLLKQRKLVNDNYNIVKNLNTEYKNELQATKGEYLNRERDLNERLLDLENSNMKLKAALNREQLSNESRSRDTDLRDYYRLKYHREVRHNNDLRMINYYLNRVSQRTSRQMKMDYRKYNRILSDSKKFEESLNDYDYIEQPRFDPGLRYNYNNSSNTSSRNDVRPGPSRFPDNSSPLYFNSPRLKFKTVAKFVQACVRMKQVALKNHWDEQRIRHLERRIDSSDNSANWTL</sequence>
<organism evidence="14 15">
    <name type="scientific">Maudiozyma saulgeensis</name>
    <dbReference type="NCBI Taxonomy" id="1789683"/>
    <lineage>
        <taxon>Eukaryota</taxon>
        <taxon>Fungi</taxon>
        <taxon>Dikarya</taxon>
        <taxon>Ascomycota</taxon>
        <taxon>Saccharomycotina</taxon>
        <taxon>Saccharomycetes</taxon>
        <taxon>Saccharomycetales</taxon>
        <taxon>Saccharomycetaceae</taxon>
        <taxon>Maudiozyma</taxon>
    </lineage>
</organism>